<accession>A0A8H7AU50</accession>
<feature type="region of interest" description="Disordered" evidence="4">
    <location>
        <begin position="478"/>
        <end position="526"/>
    </location>
</feature>
<dbReference type="PANTHER" id="PTHR19857">
    <property type="entry name" value="MITOCHONDRIAL DIVISION PROTEIN 1-RELATED"/>
    <property type="match status" value="1"/>
</dbReference>
<feature type="compositionally biased region" description="Low complexity" evidence="4">
    <location>
        <begin position="163"/>
        <end position="181"/>
    </location>
</feature>
<dbReference type="Pfam" id="PF00400">
    <property type="entry name" value="WD40"/>
    <property type="match status" value="4"/>
</dbReference>
<feature type="compositionally biased region" description="Low complexity" evidence="4">
    <location>
        <begin position="501"/>
        <end position="517"/>
    </location>
</feature>
<feature type="region of interest" description="Disordered" evidence="4">
    <location>
        <begin position="1"/>
        <end position="23"/>
    </location>
</feature>
<dbReference type="PROSITE" id="PS50294">
    <property type="entry name" value="WD_REPEATS_REGION"/>
    <property type="match status" value="1"/>
</dbReference>
<evidence type="ECO:0000313" key="5">
    <source>
        <dbReference type="EMBL" id="KAF7514427.1"/>
    </source>
</evidence>
<feature type="repeat" description="WD" evidence="3">
    <location>
        <begin position="130"/>
        <end position="172"/>
    </location>
</feature>
<feature type="region of interest" description="Disordered" evidence="4">
    <location>
        <begin position="162"/>
        <end position="183"/>
    </location>
</feature>
<feature type="region of interest" description="Disordered" evidence="4">
    <location>
        <begin position="98"/>
        <end position="130"/>
    </location>
</feature>
<dbReference type="Gene3D" id="2.130.10.10">
    <property type="entry name" value="YVTN repeat-like/Quinoprotein amine dehydrogenase"/>
    <property type="match status" value="1"/>
</dbReference>
<name>A0A8H7AU50_9EURO</name>
<dbReference type="PANTHER" id="PTHR19857:SF8">
    <property type="entry name" value="ANGIO-ASSOCIATED MIGRATORY CELL PROTEIN"/>
    <property type="match status" value="1"/>
</dbReference>
<evidence type="ECO:0000256" key="3">
    <source>
        <dbReference type="PROSITE-ProRule" id="PRU00221"/>
    </source>
</evidence>
<evidence type="ECO:0000256" key="4">
    <source>
        <dbReference type="SAM" id="MobiDB-lite"/>
    </source>
</evidence>
<dbReference type="Proteomes" id="UP000606974">
    <property type="component" value="Unassembled WGS sequence"/>
</dbReference>
<dbReference type="AlphaFoldDB" id="A0A8H7AU50"/>
<dbReference type="InterPro" id="IPR001680">
    <property type="entry name" value="WD40_rpt"/>
</dbReference>
<keyword evidence="1 3" id="KW-0853">WD repeat</keyword>
<evidence type="ECO:0000256" key="2">
    <source>
        <dbReference type="ARBA" id="ARBA00022737"/>
    </source>
</evidence>
<proteinExistence type="predicted"/>
<dbReference type="InterPro" id="IPR051179">
    <property type="entry name" value="WD_repeat_multifunction"/>
</dbReference>
<dbReference type="InterPro" id="IPR015943">
    <property type="entry name" value="WD40/YVTN_repeat-like_dom_sf"/>
</dbReference>
<feature type="repeat" description="WD" evidence="3">
    <location>
        <begin position="236"/>
        <end position="269"/>
    </location>
</feature>
<comment type="caution">
    <text evidence="5">The sequence shown here is derived from an EMBL/GenBank/DDBJ whole genome shotgun (WGS) entry which is preliminary data.</text>
</comment>
<dbReference type="InterPro" id="IPR036322">
    <property type="entry name" value="WD40_repeat_dom_sf"/>
</dbReference>
<dbReference type="SUPFAM" id="SSF50978">
    <property type="entry name" value="WD40 repeat-like"/>
    <property type="match status" value="1"/>
</dbReference>
<evidence type="ECO:0008006" key="7">
    <source>
        <dbReference type="Google" id="ProtNLM"/>
    </source>
</evidence>
<organism evidence="5 6">
    <name type="scientific">Endocarpon pusillum</name>
    <dbReference type="NCBI Taxonomy" id="364733"/>
    <lineage>
        <taxon>Eukaryota</taxon>
        <taxon>Fungi</taxon>
        <taxon>Dikarya</taxon>
        <taxon>Ascomycota</taxon>
        <taxon>Pezizomycotina</taxon>
        <taxon>Eurotiomycetes</taxon>
        <taxon>Chaetothyriomycetidae</taxon>
        <taxon>Verrucariales</taxon>
        <taxon>Verrucariaceae</taxon>
        <taxon>Endocarpon</taxon>
    </lineage>
</organism>
<gene>
    <name evidence="5" type="ORF">GJ744_000197</name>
</gene>
<dbReference type="PROSITE" id="PS50082">
    <property type="entry name" value="WD_REPEATS_2"/>
    <property type="match status" value="2"/>
</dbReference>
<sequence>MSALNPSQHDPPEEDDNEELLNADDAAEEIAIDDDQPMEDEDDAEDDLHEEIQLQNDSAAHFDSHTDSIFCIAQHPLRPSLIVTGGGDDVAYLFDSSIENDDPRPLLPTSYESDPQPKGERKSIPPLQKLDGHTDSVNAVAFTQPSGQYVVTAGLDGKLRAWSTSSTPSSSSTPESPPSYTFLSESSEVQEINWLSPCPSPAHPNTVAFGANDGSVWVYTVNAADTASPLTINQAYYLHTESCTAGAWTPDGNLLATVSEDSSFHVYDVWGEAANAGIASSGSGQAIISLTATDQRFAVEGGLYCVTISPGGTVAAVGGAGGHIRIIGLPRVGTTASASNPTARAGGAGGPKTKPSAGARKPGPSTTPSSFSASSSSNPGTLLASLNSQSDSIETLSFSSPPLTLLASGSVDGSIALFDVAHSFALRRHIPDAHDGFAVVKVDFVAAAAATAAAAAGAGQERGHYLTSCGMDGVVRRWDGRGGKSTTTTPTTWPGRNPATGMPGRQQAPAQAQAQGQGLVGEWRGHRGNGEGGGVLGFVQGADDGARIVSAGDDGLALVFRAEFA</sequence>
<feature type="compositionally biased region" description="Low complexity" evidence="4">
    <location>
        <begin position="362"/>
        <end position="377"/>
    </location>
</feature>
<dbReference type="OrthoDB" id="10261640at2759"/>
<keyword evidence="6" id="KW-1185">Reference proteome</keyword>
<keyword evidence="2" id="KW-0677">Repeat</keyword>
<feature type="region of interest" description="Disordered" evidence="4">
    <location>
        <begin position="335"/>
        <end position="377"/>
    </location>
</feature>
<dbReference type="EMBL" id="JAACFV010000001">
    <property type="protein sequence ID" value="KAF7514427.1"/>
    <property type="molecule type" value="Genomic_DNA"/>
</dbReference>
<protein>
    <recommendedName>
        <fullName evidence="7">Anaphase-promoting complex subunit 4 WD40 domain-containing protein</fullName>
    </recommendedName>
</protein>
<dbReference type="SMART" id="SM00320">
    <property type="entry name" value="WD40"/>
    <property type="match status" value="8"/>
</dbReference>
<evidence type="ECO:0000313" key="6">
    <source>
        <dbReference type="Proteomes" id="UP000606974"/>
    </source>
</evidence>
<feature type="compositionally biased region" description="Acidic residues" evidence="4">
    <location>
        <begin position="12"/>
        <end position="23"/>
    </location>
</feature>
<reference evidence="5" key="1">
    <citation type="submission" date="2020-02" db="EMBL/GenBank/DDBJ databases">
        <authorList>
            <person name="Palmer J.M."/>
        </authorList>
    </citation>
    <scope>NUCLEOTIDE SEQUENCE</scope>
    <source>
        <strain evidence="5">EPUS1.4</strain>
        <tissue evidence="5">Thallus</tissue>
    </source>
</reference>
<evidence type="ECO:0000256" key="1">
    <source>
        <dbReference type="ARBA" id="ARBA00022574"/>
    </source>
</evidence>